<proteinExistence type="predicted"/>
<organism evidence="2 3">
    <name type="scientific">Spirochaeta lutea</name>
    <dbReference type="NCBI Taxonomy" id="1480694"/>
    <lineage>
        <taxon>Bacteria</taxon>
        <taxon>Pseudomonadati</taxon>
        <taxon>Spirochaetota</taxon>
        <taxon>Spirochaetia</taxon>
        <taxon>Spirochaetales</taxon>
        <taxon>Spirochaetaceae</taxon>
        <taxon>Spirochaeta</taxon>
    </lineage>
</organism>
<sequence>MTPLLILLHNGFENARTWLPLLPELARDFRPLAFHRRGYDPGIPLAKPEQDWVVSLHPPVDPGDPRAVAQSIPQDTVEDGIEELAEIVQTHAAPGEQVLLWGHCLGGAIALGYAARNPGRVGGIFAEAPGLYSDRALASKATWLLCDFQELPAAYQDYFTAMHGPERASILWHSIRSHTASYIMNPRYSLLNEIAGLKVPVTLWQGDRDVYFSPEYLEPVLRALPRGRSIIEPGGLHDLHAQHPQRALELARMALGGVQ</sequence>
<dbReference type="InterPro" id="IPR029058">
    <property type="entry name" value="AB_hydrolase_fold"/>
</dbReference>
<reference evidence="2 3" key="1">
    <citation type="submission" date="2014-05" db="EMBL/GenBank/DDBJ databases">
        <title>De novo Genome Sequence of Spirocheata sp.</title>
        <authorList>
            <person name="Shivani Y."/>
            <person name="Subhash Y."/>
            <person name="Tushar L."/>
            <person name="Sasikala C."/>
            <person name="Ramana C.V."/>
        </authorList>
    </citation>
    <scope>NUCLEOTIDE SEQUENCE [LARGE SCALE GENOMIC DNA]</scope>
    <source>
        <strain evidence="2 3">JC230</strain>
    </source>
</reference>
<keyword evidence="3" id="KW-1185">Reference proteome</keyword>
<dbReference type="SUPFAM" id="SSF53474">
    <property type="entry name" value="alpha/beta-Hydrolases"/>
    <property type="match status" value="1"/>
</dbReference>
<evidence type="ECO:0000313" key="2">
    <source>
        <dbReference type="EMBL" id="KGE71230.1"/>
    </source>
</evidence>
<dbReference type="Pfam" id="PF12697">
    <property type="entry name" value="Abhydrolase_6"/>
    <property type="match status" value="1"/>
</dbReference>
<dbReference type="STRING" id="1480694.DC28_12295"/>
<dbReference type="AlphaFoldDB" id="A0A098QTM7"/>
<dbReference type="RefSeq" id="WP_037548944.1">
    <property type="nucleotide sequence ID" value="NZ_JNUP01000067.1"/>
</dbReference>
<dbReference type="EMBL" id="JNUP01000067">
    <property type="protein sequence ID" value="KGE71230.1"/>
    <property type="molecule type" value="Genomic_DNA"/>
</dbReference>
<gene>
    <name evidence="2" type="ORF">DC28_12295</name>
</gene>
<dbReference type="Proteomes" id="UP000029692">
    <property type="component" value="Unassembled WGS sequence"/>
</dbReference>
<evidence type="ECO:0000313" key="3">
    <source>
        <dbReference type="Proteomes" id="UP000029692"/>
    </source>
</evidence>
<protein>
    <recommendedName>
        <fullName evidence="1">AB hydrolase-1 domain-containing protein</fullName>
    </recommendedName>
</protein>
<name>A0A098QTM7_9SPIO</name>
<evidence type="ECO:0000259" key="1">
    <source>
        <dbReference type="Pfam" id="PF12697"/>
    </source>
</evidence>
<dbReference type="OrthoDB" id="9791779at2"/>
<comment type="caution">
    <text evidence="2">The sequence shown here is derived from an EMBL/GenBank/DDBJ whole genome shotgun (WGS) entry which is preliminary data.</text>
</comment>
<accession>A0A098QTM7</accession>
<dbReference type="Gene3D" id="3.40.50.1820">
    <property type="entry name" value="alpha/beta hydrolase"/>
    <property type="match status" value="1"/>
</dbReference>
<dbReference type="eggNOG" id="COG1506">
    <property type="taxonomic scope" value="Bacteria"/>
</dbReference>
<dbReference type="InterPro" id="IPR000073">
    <property type="entry name" value="AB_hydrolase_1"/>
</dbReference>
<feature type="domain" description="AB hydrolase-1" evidence="1">
    <location>
        <begin position="6"/>
        <end position="246"/>
    </location>
</feature>